<protein>
    <recommendedName>
        <fullName evidence="2">Arabidopsis retrotransposon Orf1 C-terminal domain-containing protein</fullName>
    </recommendedName>
</protein>
<evidence type="ECO:0000313" key="4">
    <source>
        <dbReference type="Proteomes" id="UP000694251"/>
    </source>
</evidence>
<feature type="region of interest" description="Disordered" evidence="1">
    <location>
        <begin position="24"/>
        <end position="44"/>
    </location>
</feature>
<name>A0A8T2BBV7_ARASU</name>
<evidence type="ECO:0000259" key="2">
    <source>
        <dbReference type="Pfam" id="PF03078"/>
    </source>
</evidence>
<dbReference type="Proteomes" id="UP000694251">
    <property type="component" value="Chromosome 8"/>
</dbReference>
<organism evidence="3 4">
    <name type="scientific">Arabidopsis suecica</name>
    <name type="common">Swedish thale-cress</name>
    <name type="synonym">Cardaminopsis suecica</name>
    <dbReference type="NCBI Taxonomy" id="45249"/>
    <lineage>
        <taxon>Eukaryota</taxon>
        <taxon>Viridiplantae</taxon>
        <taxon>Streptophyta</taxon>
        <taxon>Embryophyta</taxon>
        <taxon>Tracheophyta</taxon>
        <taxon>Spermatophyta</taxon>
        <taxon>Magnoliopsida</taxon>
        <taxon>eudicotyledons</taxon>
        <taxon>Gunneridae</taxon>
        <taxon>Pentapetalae</taxon>
        <taxon>rosids</taxon>
        <taxon>malvids</taxon>
        <taxon>Brassicales</taxon>
        <taxon>Brassicaceae</taxon>
        <taxon>Camelineae</taxon>
        <taxon>Arabidopsis</taxon>
    </lineage>
</organism>
<dbReference type="Pfam" id="PF03078">
    <property type="entry name" value="ATHILA"/>
    <property type="match status" value="2"/>
</dbReference>
<gene>
    <name evidence="3" type="ORF">ISN44_As08g030490</name>
</gene>
<proteinExistence type="predicted"/>
<reference evidence="3 4" key="1">
    <citation type="submission" date="2020-12" db="EMBL/GenBank/DDBJ databases">
        <title>Concerted genomic and epigenomic changes stabilize Arabidopsis allopolyploids.</title>
        <authorList>
            <person name="Chen Z."/>
        </authorList>
    </citation>
    <scope>NUCLEOTIDE SEQUENCE [LARGE SCALE GENOMIC DNA]</scope>
    <source>
        <strain evidence="3">As9502</strain>
        <tissue evidence="3">Leaf</tissue>
    </source>
</reference>
<feature type="domain" description="Arabidopsis retrotransposon Orf1 C-terminal" evidence="2">
    <location>
        <begin position="249"/>
        <end position="453"/>
    </location>
</feature>
<feature type="domain" description="Arabidopsis retrotransposon Orf1 C-terminal" evidence="2">
    <location>
        <begin position="116"/>
        <end position="246"/>
    </location>
</feature>
<feature type="region of interest" description="Disordered" evidence="1">
    <location>
        <begin position="372"/>
        <end position="395"/>
    </location>
</feature>
<keyword evidence="4" id="KW-1185">Reference proteome</keyword>
<sequence length="460" mass="52702">MHTKVDDMYGELNAKIERLNVHVYSQSSSTSKRPMDTLPGKPEPNSKEYINAIMLRSGKALPSVELNRDIKPKEGEVVIKIEEDEVLNEKVCEQEVDVEKVVNTEKGKVVEVSEEDEVQEGSSKKGLDAFTCMDNPSFQEPTIDFLTSMEYMFKNPKVSIVKEGIMNFKVKATAFYILIPEICEAYGFKNKSAMSFPKFKGIHFLWDVLAKGDFNSHKAKITKVRHPVICYALKLLAQAFFGRGETRDDDLGDDVNYGCILASSLEEYKNQVIKGKTKSIYIGGTLTTLFVKAGVDLSPFKALPKREYIDSENLVQACSLKCNNDANQFIYLYMDREDNKLEYILPSREITTLENHEEIEFLLSEEEYQVPNEEKPIEIEEDSPPPPPQRDDPYRLKKYDLPELKFVPNTKTEKLLQSVIKFQRKINKWQSYVIGKLLKKVKKLHPPDYVSSEFLAPPNY</sequence>
<evidence type="ECO:0000256" key="1">
    <source>
        <dbReference type="SAM" id="MobiDB-lite"/>
    </source>
</evidence>
<comment type="caution">
    <text evidence="3">The sequence shown here is derived from an EMBL/GenBank/DDBJ whole genome shotgun (WGS) entry which is preliminary data.</text>
</comment>
<dbReference type="EMBL" id="JAEFBJ010000008">
    <property type="protein sequence ID" value="KAG7583539.1"/>
    <property type="molecule type" value="Genomic_DNA"/>
</dbReference>
<accession>A0A8T2BBV7</accession>
<dbReference type="InterPro" id="IPR004312">
    <property type="entry name" value="ATHILA_Orf1_C"/>
</dbReference>
<evidence type="ECO:0000313" key="3">
    <source>
        <dbReference type="EMBL" id="KAG7583539.1"/>
    </source>
</evidence>
<dbReference type="AlphaFoldDB" id="A0A8T2BBV7"/>
<dbReference type="OrthoDB" id="1113802at2759"/>